<keyword evidence="3" id="KW-0349">Heme</keyword>
<dbReference type="EMBL" id="JBHSBV010000001">
    <property type="protein sequence ID" value="MFC4199466.1"/>
    <property type="molecule type" value="Genomic_DNA"/>
</dbReference>
<feature type="signal peptide" evidence="4">
    <location>
        <begin position="1"/>
        <end position="24"/>
    </location>
</feature>
<dbReference type="Proteomes" id="UP001595848">
    <property type="component" value="Unassembled WGS sequence"/>
</dbReference>
<evidence type="ECO:0000256" key="4">
    <source>
        <dbReference type="SAM" id="SignalP"/>
    </source>
</evidence>
<evidence type="ECO:0000259" key="5">
    <source>
        <dbReference type="PROSITE" id="PS51007"/>
    </source>
</evidence>
<name>A0ABV8NRL5_9BURK</name>
<dbReference type="PROSITE" id="PS51007">
    <property type="entry name" value="CYTC"/>
    <property type="match status" value="1"/>
</dbReference>
<dbReference type="RefSeq" id="WP_217962840.1">
    <property type="nucleotide sequence ID" value="NZ_JAHTBN010000001.1"/>
</dbReference>
<evidence type="ECO:0000313" key="6">
    <source>
        <dbReference type="EMBL" id="MFC4199466.1"/>
    </source>
</evidence>
<evidence type="ECO:0000256" key="1">
    <source>
        <dbReference type="ARBA" id="ARBA00022723"/>
    </source>
</evidence>
<comment type="caution">
    <text evidence="6">The sequence shown here is derived from an EMBL/GenBank/DDBJ whole genome shotgun (WGS) entry which is preliminary data.</text>
</comment>
<sequence>MAAHKSLILAGAAALCLAAGGSHAESPAHGKYGLGTPATPQQIAGWNIDVAPDGKNLPPGSGTVQMGEKIFQSTCAACHGAKLQGGMGPALVGGQGSLATAKPLKTVGSYWPYATTVFDYVRRAMPFQAPQSLSNDQVYAVVGYILSQNKLMSPDAKVDAKTLMAVKMPNRDGFIVDDRPDIIVAACYHDCLKKGVSDVKP</sequence>
<gene>
    <name evidence="6" type="ORF">ACFOY1_00750</name>
</gene>
<accession>A0ABV8NRL5</accession>
<evidence type="ECO:0000313" key="7">
    <source>
        <dbReference type="Proteomes" id="UP001595848"/>
    </source>
</evidence>
<protein>
    <submittedName>
        <fullName evidence="6">C-type cytochrome</fullName>
    </submittedName>
</protein>
<keyword evidence="4" id="KW-0732">Signal</keyword>
<reference evidence="7" key="1">
    <citation type="journal article" date="2019" name="Int. J. Syst. Evol. Microbiol.">
        <title>The Global Catalogue of Microorganisms (GCM) 10K type strain sequencing project: providing services to taxonomists for standard genome sequencing and annotation.</title>
        <authorList>
            <consortium name="The Broad Institute Genomics Platform"/>
            <consortium name="The Broad Institute Genome Sequencing Center for Infectious Disease"/>
            <person name="Wu L."/>
            <person name="Ma J."/>
        </authorList>
    </citation>
    <scope>NUCLEOTIDE SEQUENCE [LARGE SCALE GENOMIC DNA]</scope>
    <source>
        <strain evidence="7">LMG 24813</strain>
    </source>
</reference>
<dbReference type="PANTHER" id="PTHR35008">
    <property type="entry name" value="BLL4482 PROTEIN-RELATED"/>
    <property type="match status" value="1"/>
</dbReference>
<evidence type="ECO:0000256" key="2">
    <source>
        <dbReference type="ARBA" id="ARBA00023004"/>
    </source>
</evidence>
<feature type="chain" id="PRO_5045652658" evidence="4">
    <location>
        <begin position="25"/>
        <end position="201"/>
    </location>
</feature>
<evidence type="ECO:0000256" key="3">
    <source>
        <dbReference type="PROSITE-ProRule" id="PRU00433"/>
    </source>
</evidence>
<dbReference type="PANTHER" id="PTHR35008:SF8">
    <property type="entry name" value="ALCOHOL DEHYDROGENASE CYTOCHROME C SUBUNIT"/>
    <property type="match status" value="1"/>
</dbReference>
<proteinExistence type="predicted"/>
<keyword evidence="1 3" id="KW-0479">Metal-binding</keyword>
<dbReference type="InterPro" id="IPR051459">
    <property type="entry name" value="Cytochrome_c-type_DH"/>
</dbReference>
<dbReference type="Pfam" id="PF13442">
    <property type="entry name" value="Cytochrome_CBB3"/>
    <property type="match status" value="1"/>
</dbReference>
<feature type="domain" description="Cytochrome c" evidence="5">
    <location>
        <begin position="62"/>
        <end position="149"/>
    </location>
</feature>
<dbReference type="InterPro" id="IPR009056">
    <property type="entry name" value="Cyt_c-like_dom"/>
</dbReference>
<keyword evidence="2 3" id="KW-0408">Iron</keyword>
<organism evidence="6 7">
    <name type="scientific">Candidimonas humi</name>
    <dbReference type="NCBI Taxonomy" id="683355"/>
    <lineage>
        <taxon>Bacteria</taxon>
        <taxon>Pseudomonadati</taxon>
        <taxon>Pseudomonadota</taxon>
        <taxon>Betaproteobacteria</taxon>
        <taxon>Burkholderiales</taxon>
        <taxon>Alcaligenaceae</taxon>
        <taxon>Candidimonas</taxon>
    </lineage>
</organism>
<keyword evidence="7" id="KW-1185">Reference proteome</keyword>